<dbReference type="Gene3D" id="3.40.50.10190">
    <property type="entry name" value="BRCT domain"/>
    <property type="match status" value="8"/>
</dbReference>
<dbReference type="Pfam" id="PF12738">
    <property type="entry name" value="PTCB-BRCT"/>
    <property type="match status" value="3"/>
</dbReference>
<accession>A0A6A4W8A8</accession>
<evidence type="ECO:0000256" key="1">
    <source>
        <dbReference type="ARBA" id="ARBA00022737"/>
    </source>
</evidence>
<gene>
    <name evidence="4" type="primary">topbp1-A_0</name>
    <name evidence="4" type="ORF">FJT64_000469</name>
</gene>
<evidence type="ECO:0000256" key="2">
    <source>
        <dbReference type="SAM" id="MobiDB-lite"/>
    </source>
</evidence>
<dbReference type="SMART" id="SM00292">
    <property type="entry name" value="BRCT"/>
    <property type="match status" value="6"/>
</dbReference>
<feature type="domain" description="BRCT" evidence="3">
    <location>
        <begin position="111"/>
        <end position="182"/>
    </location>
</feature>
<evidence type="ECO:0000313" key="5">
    <source>
        <dbReference type="Proteomes" id="UP000440578"/>
    </source>
</evidence>
<protein>
    <submittedName>
        <fullName evidence="4">DNA topoisomerase 2-binding protein 1-A</fullName>
    </submittedName>
</protein>
<dbReference type="InterPro" id="IPR049542">
    <property type="entry name" value="TopBP1-like_BRCT0"/>
</dbReference>
<dbReference type="PROSITE" id="PS50172">
    <property type="entry name" value="BRCT"/>
    <property type="match status" value="5"/>
</dbReference>
<dbReference type="PANTHER" id="PTHR13561:SF20">
    <property type="entry name" value="DNA TOPOISOMERASE 2-BINDING PROTEIN 1"/>
    <property type="match status" value="1"/>
</dbReference>
<organism evidence="4 5">
    <name type="scientific">Amphibalanus amphitrite</name>
    <name type="common">Striped barnacle</name>
    <name type="synonym">Balanus amphitrite</name>
    <dbReference type="NCBI Taxonomy" id="1232801"/>
    <lineage>
        <taxon>Eukaryota</taxon>
        <taxon>Metazoa</taxon>
        <taxon>Ecdysozoa</taxon>
        <taxon>Arthropoda</taxon>
        <taxon>Crustacea</taxon>
        <taxon>Multicrustacea</taxon>
        <taxon>Cirripedia</taxon>
        <taxon>Thoracica</taxon>
        <taxon>Thoracicalcarea</taxon>
        <taxon>Balanomorpha</taxon>
        <taxon>Balanoidea</taxon>
        <taxon>Balanidae</taxon>
        <taxon>Amphibalaninae</taxon>
        <taxon>Amphibalanus</taxon>
    </lineage>
</organism>
<dbReference type="GO" id="GO:0016853">
    <property type="term" value="F:isomerase activity"/>
    <property type="evidence" value="ECO:0007669"/>
    <property type="project" value="UniProtKB-KW"/>
</dbReference>
<feature type="compositionally biased region" description="Low complexity" evidence="2">
    <location>
        <begin position="778"/>
        <end position="793"/>
    </location>
</feature>
<dbReference type="InterPro" id="IPR036420">
    <property type="entry name" value="BRCT_dom_sf"/>
</dbReference>
<dbReference type="FunFam" id="3.40.50.10190:FF:000020">
    <property type="entry name" value="DNA topoisomerase II binding protein 1"/>
    <property type="match status" value="1"/>
</dbReference>
<feature type="domain" description="BRCT" evidence="3">
    <location>
        <begin position="204"/>
        <end position="311"/>
    </location>
</feature>
<reference evidence="4 5" key="1">
    <citation type="submission" date="2019-07" db="EMBL/GenBank/DDBJ databases">
        <title>Draft genome assembly of a fouling barnacle, Amphibalanus amphitrite (Darwin, 1854): The first reference genome for Thecostraca.</title>
        <authorList>
            <person name="Kim W."/>
        </authorList>
    </citation>
    <scope>NUCLEOTIDE SEQUENCE [LARGE SCALE GENOMIC DNA]</scope>
    <source>
        <strain evidence="4">SNU_AA5</strain>
        <tissue evidence="4">Soma without cirri and trophi</tissue>
    </source>
</reference>
<dbReference type="OrthoDB" id="251770at2759"/>
<feature type="region of interest" description="Disordered" evidence="2">
    <location>
        <begin position="851"/>
        <end position="870"/>
    </location>
</feature>
<evidence type="ECO:0000313" key="4">
    <source>
        <dbReference type="EMBL" id="KAF0298141.1"/>
    </source>
</evidence>
<feature type="domain" description="BRCT" evidence="3">
    <location>
        <begin position="621"/>
        <end position="718"/>
    </location>
</feature>
<comment type="caution">
    <text evidence="4">The sequence shown here is derived from an EMBL/GenBank/DDBJ whole genome shotgun (WGS) entry which is preliminary data.</text>
</comment>
<name>A0A6A4W8A8_AMPAM</name>
<dbReference type="EMBL" id="VIIS01001442">
    <property type="protein sequence ID" value="KAF0298141.1"/>
    <property type="molecule type" value="Genomic_DNA"/>
</dbReference>
<dbReference type="SUPFAM" id="SSF52113">
    <property type="entry name" value="BRCT domain"/>
    <property type="match status" value="6"/>
</dbReference>
<feature type="region of interest" description="Disordered" evidence="2">
    <location>
        <begin position="737"/>
        <end position="813"/>
    </location>
</feature>
<dbReference type="Pfam" id="PF21298">
    <property type="entry name" value="TopBP1_BRCT0"/>
    <property type="match status" value="1"/>
</dbReference>
<dbReference type="Pfam" id="PF00533">
    <property type="entry name" value="BRCT"/>
    <property type="match status" value="2"/>
</dbReference>
<dbReference type="GO" id="GO:0006270">
    <property type="term" value="P:DNA replication initiation"/>
    <property type="evidence" value="ECO:0007669"/>
    <property type="project" value="TreeGrafter"/>
</dbReference>
<dbReference type="CDD" id="cd17731">
    <property type="entry name" value="BRCT_TopBP1_rpt2_like"/>
    <property type="match status" value="1"/>
</dbReference>
<sequence length="1287" mass="138764">MESLLSQETQDQVNLYFVLPKDTTETTCSEKLASSYQACLDVGFPSQWIKEEDVLKMQPVKQDVFICDPFEGLGFDHLSSGKFKCVRVLGPPCLLACLSRSEPVPEHPYPLYTAAMRGMVVTSTGFQKTEKNRLQRLVRQMSGVYSSDFHEGITHLVAGVVASPKYQVAVARDVPVMRAAWVDRVWEASRQQTVSATDPQFADLACPPFQGLFVCVSQISRRDKEAIKRLIETNGGNYMTQLECEKTNVLISPSVEGEKVTFARRWKIPCVVPEWQYDSVSGLRQIPCVVPEWLYDSVERGSCLPMEQYTTSDKMAKRSSTPTKNHTMASAGELADLTMSTIVGANESRLNPVNETLMNETASFAVPAPAPSPAQEELAELDRVDLQEVAKAGEFLDGCKVHCIGLDARRDDKLRRLLNTSGAMRFSQLLPSVTHVVVAGGAGVPEAAAAAAWRPHLVTLRWVLASWRAGRPLPEAEFLPPGVAPPEPPAGGGSGAGQPGPEPESDAAGEETVLPGAETTAAGDDTMLEATQTLFGGLQFHLSRHLDDQSLQEAVYILEEHGGRQVPEPTAARFTVVPLVHPASPDDPEPDTLVTLAYLQHCVEADKLLEPEYFHRPISTTEHDILTGCVLGISSYSGRERQYLALLGESMGAEFQEVFARRDNPSKHARASTHLVCQAAEGHKYAAARKWGLPAVSREWLRACAAAGRRLPTDEYAVEGGAESTVASVTSSAVSAAPAHTPAPAQPAAPAAPAAGLPSFMQPPVELTPVRPPQLPPADSVARAAADGTADMATPQTPYGALVAGANPSRSTRKAWKRWVDAMEETPENKRRRVSTPMSQLVVQYFKTNFSQRDSQADPSASTENSPVVNSEDVNAALQSEASGSGTPASAVKSSKPGPSTGTAPRTLPKRGRPPAAELGSSPCLGNGPVRERGATAGPPAADRTVTEEGEAAGDVSRQLAELNRMVSRRSADGSGASGEHRMPAGLLDPPPAVGGSESAPQAMELNTQGTAVTWDDPRERQARNNLMQEEAARQDAENVSPNVPAAPAAAAAGKCPVAPVLVFSGLEPAERSRYTALAERLGGSVLDSATLEPSATHLVTARPNRSEKHLAAVASGRWLLQPGYLDACERAGRFLKEDGFEWGDPECLRAAGLSKDSTEYKLSTAAYRWRRKIQDEGIPGAFHSMVAVLLTARERSRAFERLVTAGGGRAASLDQLRRRPTDVTHVFIEPARADKRQLTAELWRELAERRLPCLQPVYLNECLTAAAAPRTEDWLLDEYKRLLAET</sequence>
<feature type="compositionally biased region" description="Low complexity" evidence="2">
    <location>
        <begin position="737"/>
        <end position="755"/>
    </location>
</feature>
<evidence type="ECO:0000259" key="3">
    <source>
        <dbReference type="PROSITE" id="PS50172"/>
    </source>
</evidence>
<dbReference type="InterPro" id="IPR059215">
    <property type="entry name" value="BRCT2_TopBP1-like"/>
</dbReference>
<dbReference type="InterPro" id="IPR001357">
    <property type="entry name" value="BRCT_dom"/>
</dbReference>
<dbReference type="FunFam" id="3.40.50.10190:FF:000018">
    <property type="entry name" value="DNA topoisomerase 2-binding protein 1"/>
    <property type="match status" value="1"/>
</dbReference>
<keyword evidence="4" id="KW-0413">Isomerase</keyword>
<dbReference type="GO" id="GO:0007095">
    <property type="term" value="P:mitotic G2 DNA damage checkpoint signaling"/>
    <property type="evidence" value="ECO:0007669"/>
    <property type="project" value="TreeGrafter"/>
</dbReference>
<feature type="domain" description="BRCT" evidence="3">
    <location>
        <begin position="1059"/>
        <end position="1143"/>
    </location>
</feature>
<keyword evidence="5" id="KW-1185">Reference proteome</keyword>
<dbReference type="GO" id="GO:0033314">
    <property type="term" value="P:mitotic DNA replication checkpoint signaling"/>
    <property type="evidence" value="ECO:0007669"/>
    <property type="project" value="TreeGrafter"/>
</dbReference>
<feature type="region of interest" description="Disordered" evidence="2">
    <location>
        <begin position="970"/>
        <end position="1000"/>
    </location>
</feature>
<feature type="region of interest" description="Disordered" evidence="2">
    <location>
        <begin position="879"/>
        <end position="958"/>
    </location>
</feature>
<feature type="domain" description="BRCT" evidence="3">
    <location>
        <begin position="391"/>
        <end position="480"/>
    </location>
</feature>
<proteinExistence type="predicted"/>
<keyword evidence="1" id="KW-0677">Repeat</keyword>
<dbReference type="Proteomes" id="UP000440578">
    <property type="component" value="Unassembled WGS sequence"/>
</dbReference>
<feature type="region of interest" description="Disordered" evidence="2">
    <location>
        <begin position="478"/>
        <end position="510"/>
    </location>
</feature>
<dbReference type="CDD" id="cd17738">
    <property type="entry name" value="BRCT_TopBP1_rpt7"/>
    <property type="match status" value="1"/>
</dbReference>
<dbReference type="PANTHER" id="PTHR13561">
    <property type="entry name" value="DNA REPLICATION REGULATOR DPB11-RELATED"/>
    <property type="match status" value="1"/>
</dbReference>
<feature type="compositionally biased region" description="Polar residues" evidence="2">
    <location>
        <begin position="879"/>
        <end position="888"/>
    </location>
</feature>